<comment type="caution">
    <text evidence="1">The sequence shown here is derived from an EMBL/GenBank/DDBJ whole genome shotgun (WGS) entry which is preliminary data.</text>
</comment>
<reference evidence="1" key="2">
    <citation type="submission" date="2020-11" db="EMBL/GenBank/DDBJ databases">
        <authorList>
            <person name="McCartney M.A."/>
            <person name="Auch B."/>
            <person name="Kono T."/>
            <person name="Mallez S."/>
            <person name="Becker A."/>
            <person name="Gohl D.M."/>
            <person name="Silverstein K.A.T."/>
            <person name="Koren S."/>
            <person name="Bechman K.B."/>
            <person name="Herman A."/>
            <person name="Abrahante J.E."/>
            <person name="Garbe J."/>
        </authorList>
    </citation>
    <scope>NUCLEOTIDE SEQUENCE</scope>
    <source>
        <strain evidence="1">Duluth1</strain>
        <tissue evidence="1">Whole animal</tissue>
    </source>
</reference>
<gene>
    <name evidence="1" type="ORF">DPMN_053093</name>
</gene>
<protein>
    <submittedName>
        <fullName evidence="1">Uncharacterized protein</fullName>
    </submittedName>
</protein>
<keyword evidence="2" id="KW-1185">Reference proteome</keyword>
<accession>A0A9D4HQC7</accession>
<evidence type="ECO:0000313" key="2">
    <source>
        <dbReference type="Proteomes" id="UP000828390"/>
    </source>
</evidence>
<organism evidence="1 2">
    <name type="scientific">Dreissena polymorpha</name>
    <name type="common">Zebra mussel</name>
    <name type="synonym">Mytilus polymorpha</name>
    <dbReference type="NCBI Taxonomy" id="45954"/>
    <lineage>
        <taxon>Eukaryota</taxon>
        <taxon>Metazoa</taxon>
        <taxon>Spiralia</taxon>
        <taxon>Lophotrochozoa</taxon>
        <taxon>Mollusca</taxon>
        <taxon>Bivalvia</taxon>
        <taxon>Autobranchia</taxon>
        <taxon>Heteroconchia</taxon>
        <taxon>Euheterodonta</taxon>
        <taxon>Imparidentia</taxon>
        <taxon>Neoheterodontei</taxon>
        <taxon>Myida</taxon>
        <taxon>Dreissenoidea</taxon>
        <taxon>Dreissenidae</taxon>
        <taxon>Dreissena</taxon>
    </lineage>
</organism>
<name>A0A9D4HQC7_DREPO</name>
<reference evidence="1" key="1">
    <citation type="journal article" date="2019" name="bioRxiv">
        <title>The Genome of the Zebra Mussel, Dreissena polymorpha: A Resource for Invasive Species Research.</title>
        <authorList>
            <person name="McCartney M.A."/>
            <person name="Auch B."/>
            <person name="Kono T."/>
            <person name="Mallez S."/>
            <person name="Zhang Y."/>
            <person name="Obille A."/>
            <person name="Becker A."/>
            <person name="Abrahante J.E."/>
            <person name="Garbe J."/>
            <person name="Badalamenti J.P."/>
            <person name="Herman A."/>
            <person name="Mangelson H."/>
            <person name="Liachko I."/>
            <person name="Sullivan S."/>
            <person name="Sone E.D."/>
            <person name="Koren S."/>
            <person name="Silverstein K.A.T."/>
            <person name="Beckman K.B."/>
            <person name="Gohl D.M."/>
        </authorList>
    </citation>
    <scope>NUCLEOTIDE SEQUENCE</scope>
    <source>
        <strain evidence="1">Duluth1</strain>
        <tissue evidence="1">Whole animal</tissue>
    </source>
</reference>
<evidence type="ECO:0000313" key="1">
    <source>
        <dbReference type="EMBL" id="KAH3727166.1"/>
    </source>
</evidence>
<dbReference type="Proteomes" id="UP000828390">
    <property type="component" value="Unassembled WGS sequence"/>
</dbReference>
<proteinExistence type="predicted"/>
<dbReference type="AlphaFoldDB" id="A0A9D4HQC7"/>
<sequence length="114" mass="13460">MCAILVLQRSKFDSSKQALYELHWLPIKARILFKLLTFMYKFSNDEAPTYLTELRTKHIPNRQGLRSCGSNMTPYDVLFNKRKAFSDLELQYGWAKTFELLASGSYTIEFFRIF</sequence>
<dbReference type="EMBL" id="JAIWYP010000012">
    <property type="protein sequence ID" value="KAH3727166.1"/>
    <property type="molecule type" value="Genomic_DNA"/>
</dbReference>